<protein>
    <submittedName>
        <fullName evidence="4">Ribosomal protein S6 glutaminyl transferase related protein</fullName>
    </submittedName>
</protein>
<evidence type="ECO:0000313" key="3">
    <source>
        <dbReference type="EMBL" id="CAJ73517.1"/>
    </source>
</evidence>
<dbReference type="RefSeq" id="WP_099326594.1">
    <property type="nucleotide sequence ID" value="NZ_CP049055.1"/>
</dbReference>
<dbReference type="Proteomes" id="UP000501926">
    <property type="component" value="Chromosome"/>
</dbReference>
<keyword evidence="6" id="KW-1185">Reference proteome</keyword>
<dbReference type="Proteomes" id="UP000221734">
    <property type="component" value="Chromosome Kuenenia_stuttgartiensis_MBR1"/>
</dbReference>
<dbReference type="Gene3D" id="3.30.1490.20">
    <property type="entry name" value="ATP-grasp fold, A domain"/>
    <property type="match status" value="1"/>
</dbReference>
<dbReference type="GO" id="GO:0005737">
    <property type="term" value="C:cytoplasm"/>
    <property type="evidence" value="ECO:0007669"/>
    <property type="project" value="TreeGrafter"/>
</dbReference>
<dbReference type="InterPro" id="IPR011761">
    <property type="entry name" value="ATP-grasp"/>
</dbReference>
<dbReference type="PROSITE" id="PS50975">
    <property type="entry name" value="ATP_GRASP"/>
    <property type="match status" value="1"/>
</dbReference>
<reference evidence="6" key="4">
    <citation type="submission" date="2017-10" db="EMBL/GenBank/DDBJ databases">
        <authorList>
            <person name="Frank J."/>
        </authorList>
    </citation>
    <scope>NUCLEOTIDE SEQUENCE [LARGE SCALE GENOMIC DNA]</scope>
</reference>
<gene>
    <name evidence="4" type="ORF">KsCSTR_27180</name>
    <name evidence="5" type="ORF">KSMBR1_3615</name>
    <name evidence="3" type="ORF">kuste2766</name>
</gene>
<reference evidence="4 7" key="5">
    <citation type="submission" date="2020-02" db="EMBL/GenBank/DDBJ databases">
        <title>Newly sequenced genome of strain CSTR1 showed variability in Candidatus Kuenenia stuttgartiensis genomes.</title>
        <authorList>
            <person name="Ding C."/>
            <person name="Adrian L."/>
        </authorList>
    </citation>
    <scope>NUCLEOTIDE SEQUENCE [LARGE SCALE GENOMIC DNA]</scope>
    <source>
        <strain evidence="4 7">CSTR1</strain>
    </source>
</reference>
<dbReference type="EMBL" id="LT934425">
    <property type="protein sequence ID" value="SOH06088.1"/>
    <property type="molecule type" value="Genomic_DNA"/>
</dbReference>
<feature type="domain" description="ATP-grasp" evidence="2">
    <location>
        <begin position="293"/>
        <end position="487"/>
    </location>
</feature>
<keyword evidence="1" id="KW-0547">Nucleotide-binding</keyword>
<dbReference type="InterPro" id="IPR013651">
    <property type="entry name" value="ATP-grasp_RimK-type"/>
</dbReference>
<sequence length="500" mass="58131">MATHIVLVENYKDWNPHYSDALVVTAKDYVAHQEYLKIKDIKIVNLCRSYRYLSLGYYCSLLAEARRHKVIPSVKTINDLSSKSIYSLNVEDLDVSVQKSLKKRTKHLAETATSFDYMIYFGQCEENDLQELARQLFDMFRCPILKVEFRFQGKWNIFAIKPSYVHNLIQGQEAIFFQAFNDYLTKRWQTPKVKNKEKYDLAILYNPTEQLPPSNQRSLQKFIKIGKKLDVNVDLIEKKDYSKLAEYDALFIRETTRINHHTFRFAKKAENEGMVVIDDPDSIVKCTNKVYLFEILSANKVPVPKTILLQKKDINRIIKALELKFSYPIVLKIPDSSFSRGVIKADNLDELKEITSRLFEESDLILAQEFLYTPFDWRIGILNRVPIYACQYFMSKKHWQIIQHGPDGRFTGGDFKTFHVEDVPQDVIYIAVKAANLIGNGLYGVDLKKTDKGVLVMEINDNPTIDVGVEDGCLGDKLYRIIIEEFIRRLSMKNGEKHEK</sequence>
<keyword evidence="1" id="KW-0067">ATP-binding</keyword>
<evidence type="ECO:0000313" key="7">
    <source>
        <dbReference type="Proteomes" id="UP000501926"/>
    </source>
</evidence>
<reference evidence="3" key="2">
    <citation type="submission" date="2006-01" db="EMBL/GenBank/DDBJ databases">
        <authorList>
            <person name="Genoscope"/>
        </authorList>
    </citation>
    <scope>NUCLEOTIDE SEQUENCE</scope>
</reference>
<dbReference type="PANTHER" id="PTHR21621:SF0">
    <property type="entry name" value="BETA-CITRYLGLUTAMATE SYNTHASE B-RELATED"/>
    <property type="match status" value="1"/>
</dbReference>
<accession>Q1Q0J1</accession>
<dbReference type="OrthoDB" id="9800957at2"/>
<name>Q1Q0J1_KUEST</name>
<dbReference type="AlphaFoldDB" id="Q1Q0J1"/>
<dbReference type="GO" id="GO:0046872">
    <property type="term" value="F:metal ion binding"/>
    <property type="evidence" value="ECO:0007669"/>
    <property type="project" value="InterPro"/>
</dbReference>
<proteinExistence type="predicted"/>
<dbReference type="Pfam" id="PF08443">
    <property type="entry name" value="RimK"/>
    <property type="match status" value="2"/>
</dbReference>
<dbReference type="GO" id="GO:0009432">
    <property type="term" value="P:SOS response"/>
    <property type="evidence" value="ECO:0007669"/>
    <property type="project" value="TreeGrafter"/>
</dbReference>
<reference evidence="5" key="3">
    <citation type="submission" date="2017-10" db="EMBL/GenBank/DDBJ databases">
        <authorList>
            <person name="Banno H."/>
            <person name="Chua N.-H."/>
        </authorList>
    </citation>
    <scope>NUCLEOTIDE SEQUENCE [LARGE SCALE GENOMIC DNA]</scope>
    <source>
        <strain evidence="5">Kuenenia_mbr1_ru-nijmegen</strain>
    </source>
</reference>
<evidence type="ECO:0000313" key="5">
    <source>
        <dbReference type="EMBL" id="SOH06088.1"/>
    </source>
</evidence>
<dbReference type="PANTHER" id="PTHR21621">
    <property type="entry name" value="RIBOSOMAL PROTEIN S6 MODIFICATION PROTEIN"/>
    <property type="match status" value="1"/>
</dbReference>
<dbReference type="Gene3D" id="3.30.470.20">
    <property type="entry name" value="ATP-grasp fold, B domain"/>
    <property type="match status" value="1"/>
</dbReference>
<dbReference type="InterPro" id="IPR013815">
    <property type="entry name" value="ATP_grasp_subdomain_1"/>
</dbReference>
<reference evidence="3" key="1">
    <citation type="journal article" date="2006" name="Nature">
        <title>Deciphering the evolution and metabolism of an anammox bacterium from a community genome.</title>
        <authorList>
            <person name="Strous M."/>
            <person name="Pelletier E."/>
            <person name="Mangenot S."/>
            <person name="Rattei T."/>
            <person name="Lehner A."/>
            <person name="Taylor M.W."/>
            <person name="Horn M."/>
            <person name="Daims H."/>
            <person name="Bartol-Mavel D."/>
            <person name="Wincker P."/>
            <person name="Barbe V."/>
            <person name="Fonknechten N."/>
            <person name="Vallenet D."/>
            <person name="Segurens B."/>
            <person name="Schenowitz-Truong C."/>
            <person name="Medigue C."/>
            <person name="Collingro A."/>
            <person name="Snel B."/>
            <person name="Dutilh B.E."/>
            <person name="OpDenCamp H.J.M."/>
            <person name="vanDerDrift C."/>
            <person name="Cirpus I."/>
            <person name="vanDePas-Schoonen K.T."/>
            <person name="Harhangi H.R."/>
            <person name="vanNiftrik L."/>
            <person name="Schmid M."/>
            <person name="Keltjens J."/>
            <person name="vanDeVossenberg J."/>
            <person name="Kartal B."/>
            <person name="Meier H."/>
            <person name="Frishman D."/>
            <person name="Huynen M.A."/>
            <person name="Mewes H."/>
            <person name="Weissenbach J."/>
            <person name="Jetten M.S.M."/>
            <person name="Wagner M."/>
            <person name="LePaslier D."/>
        </authorList>
    </citation>
    <scope>NUCLEOTIDE SEQUENCE</scope>
</reference>
<keyword evidence="4" id="KW-0808">Transferase</keyword>
<evidence type="ECO:0000259" key="2">
    <source>
        <dbReference type="PROSITE" id="PS50975"/>
    </source>
</evidence>
<dbReference type="EMBL" id="CT573071">
    <property type="protein sequence ID" value="CAJ73517.1"/>
    <property type="molecule type" value="Genomic_DNA"/>
</dbReference>
<evidence type="ECO:0000313" key="4">
    <source>
        <dbReference type="EMBL" id="QII12097.1"/>
    </source>
</evidence>
<dbReference type="GO" id="GO:0005524">
    <property type="term" value="F:ATP binding"/>
    <property type="evidence" value="ECO:0007669"/>
    <property type="project" value="UniProtKB-UniRule"/>
</dbReference>
<dbReference type="KEGG" id="kst:KSMBR1_3615"/>
<dbReference type="InterPro" id="IPR025839">
    <property type="entry name" value="RLAN_dom"/>
</dbReference>
<evidence type="ECO:0000256" key="1">
    <source>
        <dbReference type="PROSITE-ProRule" id="PRU00409"/>
    </source>
</evidence>
<dbReference type="EMBL" id="CP049055">
    <property type="protein sequence ID" value="QII12097.1"/>
    <property type="molecule type" value="Genomic_DNA"/>
</dbReference>
<dbReference type="GO" id="GO:0016740">
    <property type="term" value="F:transferase activity"/>
    <property type="evidence" value="ECO:0007669"/>
    <property type="project" value="UniProtKB-KW"/>
</dbReference>
<organism evidence="3">
    <name type="scientific">Kuenenia stuttgartiensis</name>
    <dbReference type="NCBI Taxonomy" id="174633"/>
    <lineage>
        <taxon>Bacteria</taxon>
        <taxon>Pseudomonadati</taxon>
        <taxon>Planctomycetota</taxon>
        <taxon>Candidatus Brocadiia</taxon>
        <taxon>Candidatus Brocadiales</taxon>
        <taxon>Candidatus Brocadiaceae</taxon>
        <taxon>Candidatus Kuenenia</taxon>
    </lineage>
</organism>
<dbReference type="Pfam" id="PF14401">
    <property type="entry name" value="RLAN"/>
    <property type="match status" value="1"/>
</dbReference>
<evidence type="ECO:0000313" key="6">
    <source>
        <dbReference type="Proteomes" id="UP000221734"/>
    </source>
</evidence>
<dbReference type="GO" id="GO:0018169">
    <property type="term" value="F:ribosomal S6-glutamic acid ligase activity"/>
    <property type="evidence" value="ECO:0007669"/>
    <property type="project" value="TreeGrafter"/>
</dbReference>
<dbReference type="SUPFAM" id="SSF56059">
    <property type="entry name" value="Glutathione synthetase ATP-binding domain-like"/>
    <property type="match status" value="1"/>
</dbReference>